<proteinExistence type="predicted"/>
<protein>
    <submittedName>
        <fullName evidence="1">Uncharacterized protein</fullName>
    </submittedName>
</protein>
<evidence type="ECO:0000313" key="2">
    <source>
        <dbReference type="Proteomes" id="UP001302676"/>
    </source>
</evidence>
<dbReference type="Gene3D" id="1.25.40.10">
    <property type="entry name" value="Tetratricopeptide repeat domain"/>
    <property type="match status" value="2"/>
</dbReference>
<dbReference type="InterPro" id="IPR011990">
    <property type="entry name" value="TPR-like_helical_dom_sf"/>
</dbReference>
<keyword evidence="2" id="KW-1185">Reference proteome</keyword>
<dbReference type="EMBL" id="MU853590">
    <property type="protein sequence ID" value="KAK4143085.1"/>
    <property type="molecule type" value="Genomic_DNA"/>
</dbReference>
<reference evidence="1" key="2">
    <citation type="submission" date="2023-05" db="EMBL/GenBank/DDBJ databases">
        <authorList>
            <consortium name="Lawrence Berkeley National Laboratory"/>
            <person name="Steindorff A."/>
            <person name="Hensen N."/>
            <person name="Bonometti L."/>
            <person name="Westerberg I."/>
            <person name="Brannstrom I.O."/>
            <person name="Guillou S."/>
            <person name="Cros-Aarteil S."/>
            <person name="Calhoun S."/>
            <person name="Haridas S."/>
            <person name="Kuo A."/>
            <person name="Mondo S."/>
            <person name="Pangilinan J."/>
            <person name="Riley R."/>
            <person name="Labutti K."/>
            <person name="Andreopoulos B."/>
            <person name="Lipzen A."/>
            <person name="Chen C."/>
            <person name="Yanf M."/>
            <person name="Daum C."/>
            <person name="Ng V."/>
            <person name="Clum A."/>
            <person name="Ohm R."/>
            <person name="Martin F."/>
            <person name="Silar P."/>
            <person name="Natvig D."/>
            <person name="Lalanne C."/>
            <person name="Gautier V."/>
            <person name="Ament-Velasquez S.L."/>
            <person name="Kruys A."/>
            <person name="Hutchinson M.I."/>
            <person name="Powell A.J."/>
            <person name="Barry K."/>
            <person name="Miller A.N."/>
            <person name="Grigoriev I.V."/>
            <person name="Debuchy R."/>
            <person name="Gladieux P."/>
            <person name="Thoren M.H."/>
            <person name="Johannesson H."/>
        </authorList>
    </citation>
    <scope>NUCLEOTIDE SEQUENCE</scope>
    <source>
        <strain evidence="1">CBS 141.50</strain>
    </source>
</reference>
<evidence type="ECO:0000313" key="1">
    <source>
        <dbReference type="EMBL" id="KAK4143085.1"/>
    </source>
</evidence>
<accession>A0AAN6V2Z3</accession>
<dbReference type="RefSeq" id="XP_062636456.1">
    <property type="nucleotide sequence ID" value="XM_062780964.1"/>
</dbReference>
<dbReference type="GeneID" id="87817577"/>
<organism evidence="1 2">
    <name type="scientific">Dichotomopilus funicola</name>
    <dbReference type="NCBI Taxonomy" id="1934379"/>
    <lineage>
        <taxon>Eukaryota</taxon>
        <taxon>Fungi</taxon>
        <taxon>Dikarya</taxon>
        <taxon>Ascomycota</taxon>
        <taxon>Pezizomycotina</taxon>
        <taxon>Sordariomycetes</taxon>
        <taxon>Sordariomycetidae</taxon>
        <taxon>Sordariales</taxon>
        <taxon>Chaetomiaceae</taxon>
        <taxon>Dichotomopilus</taxon>
    </lineage>
</organism>
<comment type="caution">
    <text evidence="1">The sequence shown here is derived from an EMBL/GenBank/DDBJ whole genome shotgun (WGS) entry which is preliminary data.</text>
</comment>
<sequence>MNDLWQMIFDHLGKDASELMGMLCFMSPEPVPLSLFDEAVENLLVASLVRIHVATGSILVDRVVHESYFSQVTAESRDEAFRGALILLRAHFPRQQGAAKHLWTKWDRCSTLHQLVLAFSERYQSLKAVGDFATRDPGYIELIRDNAWYMVEIQHFQEAEASLLSILDDTDEDSLLAAKIHRSLMGLYERTGRSNKSCAAAKTEFALLQKHYPDKDAEIANAHSNVGYTMVSAHKASEAIKYLDTAVAMAKAHPEPRCYQDYDIDRFLRNRGRYRQQLGQFDEAERDFLEAEYFQTKLHGPDSHYDGETKRELSKLSAWQGNLEAAAQLSHQAHSLVSAGNPTHASVMAALYQRGRIAMLRGGDDDDDTALQHLQQALYICRLNEPHRGNSGESARVQWQIARVYERKGMVHEAGRLRAEAEKVKWELLATGDYAVVEGDEEASWDALVGLLYR</sequence>
<dbReference type="SUPFAM" id="SSF48452">
    <property type="entry name" value="TPR-like"/>
    <property type="match status" value="2"/>
</dbReference>
<reference evidence="1" key="1">
    <citation type="journal article" date="2023" name="Mol. Phylogenet. Evol.">
        <title>Genome-scale phylogeny and comparative genomics of the fungal order Sordariales.</title>
        <authorList>
            <person name="Hensen N."/>
            <person name="Bonometti L."/>
            <person name="Westerberg I."/>
            <person name="Brannstrom I.O."/>
            <person name="Guillou S."/>
            <person name="Cros-Aarteil S."/>
            <person name="Calhoun S."/>
            <person name="Haridas S."/>
            <person name="Kuo A."/>
            <person name="Mondo S."/>
            <person name="Pangilinan J."/>
            <person name="Riley R."/>
            <person name="LaButti K."/>
            <person name="Andreopoulos B."/>
            <person name="Lipzen A."/>
            <person name="Chen C."/>
            <person name="Yan M."/>
            <person name="Daum C."/>
            <person name="Ng V."/>
            <person name="Clum A."/>
            <person name="Steindorff A."/>
            <person name="Ohm R.A."/>
            <person name="Martin F."/>
            <person name="Silar P."/>
            <person name="Natvig D.O."/>
            <person name="Lalanne C."/>
            <person name="Gautier V."/>
            <person name="Ament-Velasquez S.L."/>
            <person name="Kruys A."/>
            <person name="Hutchinson M.I."/>
            <person name="Powell A.J."/>
            <person name="Barry K."/>
            <person name="Miller A.N."/>
            <person name="Grigoriev I.V."/>
            <person name="Debuchy R."/>
            <person name="Gladieux P."/>
            <person name="Hiltunen Thoren M."/>
            <person name="Johannesson H."/>
        </authorList>
    </citation>
    <scope>NUCLEOTIDE SEQUENCE</scope>
    <source>
        <strain evidence="1">CBS 141.50</strain>
    </source>
</reference>
<dbReference type="AlphaFoldDB" id="A0AAN6V2Z3"/>
<dbReference type="Proteomes" id="UP001302676">
    <property type="component" value="Unassembled WGS sequence"/>
</dbReference>
<gene>
    <name evidence="1" type="ORF">C8A04DRAFT_29313</name>
</gene>
<name>A0AAN6V2Z3_9PEZI</name>